<proteinExistence type="predicted"/>
<dbReference type="Proteomes" id="UP000026962">
    <property type="component" value="Chromosome 10"/>
</dbReference>
<sequence length="161" mass="18484">MAPQLQGCYAVSSWPRLPQQPPWPCASHAQRLRVLRLLPARRRCAGAVRVVAEAGPALAIDRVAEEADVRFPGDVEEVPGHQQQREEEKEDAVDERERLRRMRISKANKGNTPWNKGRKHTPETLQRIRERTRIAMQDPKVKSYQGHVVKKKLMHLGHAQR</sequence>
<feature type="domain" description="Nuclease associated modular" evidence="2">
    <location>
        <begin position="103"/>
        <end position="129"/>
    </location>
</feature>
<accession>A0A0E0M695</accession>
<keyword evidence="4" id="KW-1185">Reference proteome</keyword>
<dbReference type="EnsemblPlants" id="OPUNC10G04390.3">
    <property type="protein sequence ID" value="OPUNC10G04390.3"/>
    <property type="gene ID" value="OPUNC10G04390"/>
</dbReference>
<evidence type="ECO:0000313" key="4">
    <source>
        <dbReference type="Proteomes" id="UP000026962"/>
    </source>
</evidence>
<dbReference type="InterPro" id="IPR003611">
    <property type="entry name" value="NUMOD3"/>
</dbReference>
<dbReference type="PANTHER" id="PTHR34199:SF2">
    <property type="entry name" value="NUMOD3 MOTIF FAMILY PROTEIN, EXPRESSED"/>
    <property type="match status" value="1"/>
</dbReference>
<reference evidence="3" key="1">
    <citation type="submission" date="2015-04" db="UniProtKB">
        <authorList>
            <consortium name="EnsemblPlants"/>
        </authorList>
    </citation>
    <scope>IDENTIFICATION</scope>
</reference>
<dbReference type="GO" id="GO:0003677">
    <property type="term" value="F:DNA binding"/>
    <property type="evidence" value="ECO:0007669"/>
    <property type="project" value="InterPro"/>
</dbReference>
<evidence type="ECO:0000256" key="1">
    <source>
        <dbReference type="SAM" id="MobiDB-lite"/>
    </source>
</evidence>
<dbReference type="PANTHER" id="PTHR34199">
    <property type="entry name" value="NUMOD3 MOTIF FAMILY PROTEIN, EXPRESSED"/>
    <property type="match status" value="1"/>
</dbReference>
<evidence type="ECO:0000259" key="2">
    <source>
        <dbReference type="Pfam" id="PF07460"/>
    </source>
</evidence>
<organism evidence="3">
    <name type="scientific">Oryza punctata</name>
    <name type="common">Red rice</name>
    <dbReference type="NCBI Taxonomy" id="4537"/>
    <lineage>
        <taxon>Eukaryota</taxon>
        <taxon>Viridiplantae</taxon>
        <taxon>Streptophyta</taxon>
        <taxon>Embryophyta</taxon>
        <taxon>Tracheophyta</taxon>
        <taxon>Spermatophyta</taxon>
        <taxon>Magnoliopsida</taxon>
        <taxon>Liliopsida</taxon>
        <taxon>Poales</taxon>
        <taxon>Poaceae</taxon>
        <taxon>BOP clade</taxon>
        <taxon>Oryzoideae</taxon>
        <taxon>Oryzeae</taxon>
        <taxon>Oryzinae</taxon>
        <taxon>Oryza</taxon>
    </lineage>
</organism>
<feature type="region of interest" description="Disordered" evidence="1">
    <location>
        <begin position="75"/>
        <end position="161"/>
    </location>
</feature>
<protein>
    <recommendedName>
        <fullName evidence="2">Nuclease associated modular domain-containing protein</fullName>
    </recommendedName>
</protein>
<reference evidence="3" key="2">
    <citation type="submission" date="2018-05" db="EMBL/GenBank/DDBJ databases">
        <title>OpunRS2 (Oryza punctata Reference Sequence Version 2).</title>
        <authorList>
            <person name="Zhang J."/>
            <person name="Kudrna D."/>
            <person name="Lee S."/>
            <person name="Talag J."/>
            <person name="Welchert J."/>
            <person name="Wing R.A."/>
        </authorList>
    </citation>
    <scope>NUCLEOTIDE SEQUENCE [LARGE SCALE GENOMIC DNA]</scope>
</reference>
<name>A0A0E0M695_ORYPU</name>
<feature type="compositionally biased region" description="Basic residues" evidence="1">
    <location>
        <begin position="148"/>
        <end position="161"/>
    </location>
</feature>
<dbReference type="Gramene" id="OPUNC10G04390.3">
    <property type="protein sequence ID" value="OPUNC10G04390.3"/>
    <property type="gene ID" value="OPUNC10G04390"/>
</dbReference>
<dbReference type="AlphaFoldDB" id="A0A0E0M695"/>
<dbReference type="HOGENOM" id="CLU_1840354_0_0_1"/>
<feature type="compositionally biased region" description="Basic and acidic residues" evidence="1">
    <location>
        <begin position="120"/>
        <end position="133"/>
    </location>
</feature>
<evidence type="ECO:0000313" key="3">
    <source>
        <dbReference type="EnsemblPlants" id="OPUNC10G04390.3"/>
    </source>
</evidence>
<dbReference type="Pfam" id="PF07460">
    <property type="entry name" value="NUMOD3"/>
    <property type="match status" value="1"/>
</dbReference>